<dbReference type="InterPro" id="IPR035952">
    <property type="entry name" value="Rhomboid-like_sf"/>
</dbReference>
<feature type="transmembrane region" description="Helical" evidence="7">
    <location>
        <begin position="224"/>
        <end position="241"/>
    </location>
</feature>
<comment type="caution">
    <text evidence="9">The sequence shown here is derived from an EMBL/GenBank/DDBJ whole genome shotgun (WGS) entry which is preliminary data.</text>
</comment>
<dbReference type="InterPro" id="IPR022764">
    <property type="entry name" value="Peptidase_S54_rhomboid_dom"/>
</dbReference>
<evidence type="ECO:0000256" key="3">
    <source>
        <dbReference type="ARBA" id="ARBA00022692"/>
    </source>
</evidence>
<keyword evidence="3 7" id="KW-0812">Transmembrane</keyword>
<keyword evidence="6 7" id="KW-0472">Membrane</keyword>
<evidence type="ECO:0000313" key="9">
    <source>
        <dbReference type="EMBL" id="TXC81866.1"/>
    </source>
</evidence>
<dbReference type="Gene3D" id="1.20.1540.10">
    <property type="entry name" value="Rhomboid-like"/>
    <property type="match status" value="1"/>
</dbReference>
<dbReference type="AlphaFoldDB" id="A0A5C6VBM9"/>
<dbReference type="EMBL" id="VOQF01000023">
    <property type="protein sequence ID" value="TXC81866.1"/>
    <property type="molecule type" value="Genomic_DNA"/>
</dbReference>
<dbReference type="PANTHER" id="PTHR43731:SF14">
    <property type="entry name" value="PRESENILIN-ASSOCIATED RHOMBOID-LIKE PROTEIN, MITOCHONDRIAL"/>
    <property type="match status" value="1"/>
</dbReference>
<evidence type="ECO:0000256" key="7">
    <source>
        <dbReference type="SAM" id="Phobius"/>
    </source>
</evidence>
<evidence type="ECO:0000313" key="10">
    <source>
        <dbReference type="Proteomes" id="UP000321363"/>
    </source>
</evidence>
<comment type="similarity">
    <text evidence="2">Belongs to the peptidase S54 family.</text>
</comment>
<accession>A0A5C6VBM9</accession>
<dbReference type="GO" id="GO:0016020">
    <property type="term" value="C:membrane"/>
    <property type="evidence" value="ECO:0007669"/>
    <property type="project" value="UniProtKB-SubCell"/>
</dbReference>
<proteinExistence type="inferred from homology"/>
<evidence type="ECO:0000256" key="5">
    <source>
        <dbReference type="ARBA" id="ARBA00022989"/>
    </source>
</evidence>
<feature type="transmembrane region" description="Helical" evidence="7">
    <location>
        <begin position="121"/>
        <end position="143"/>
    </location>
</feature>
<dbReference type="PANTHER" id="PTHR43731">
    <property type="entry name" value="RHOMBOID PROTEASE"/>
    <property type="match status" value="1"/>
</dbReference>
<dbReference type="InterPro" id="IPR050925">
    <property type="entry name" value="Rhomboid_protease_S54"/>
</dbReference>
<evidence type="ECO:0000256" key="2">
    <source>
        <dbReference type="ARBA" id="ARBA00009045"/>
    </source>
</evidence>
<sequence length="242" mass="27755">MFTRSESFQSFLRLYPVVSVIVGIHLLFWLLFQIPLPSIRISLSLLEGYNAGIAYGEYWRLLSPVFLHISFGHVFFNTISLILFAPALEKFLGKTKFILLYVGAGIIANIATFIFEPLQYVHIGASGAIFGLFGTYLFMVYFRKGTIDKANSQIIISILVIGLIMTFINSNINVIAHIFGFIGGFILAPLFIKKRNHFVHETHYTPTRRPKFQLRKGKWTYKEGFWLIFFIIILIGILSRLF</sequence>
<dbReference type="Pfam" id="PF01694">
    <property type="entry name" value="Rhomboid"/>
    <property type="match status" value="1"/>
</dbReference>
<dbReference type="GO" id="GO:0004252">
    <property type="term" value="F:serine-type endopeptidase activity"/>
    <property type="evidence" value="ECO:0007669"/>
    <property type="project" value="InterPro"/>
</dbReference>
<gene>
    <name evidence="9" type="ORF">FS935_21755</name>
</gene>
<keyword evidence="4" id="KW-0378">Hydrolase</keyword>
<dbReference type="SUPFAM" id="SSF144091">
    <property type="entry name" value="Rhomboid-like"/>
    <property type="match status" value="1"/>
</dbReference>
<feature type="transmembrane region" description="Helical" evidence="7">
    <location>
        <begin position="174"/>
        <end position="192"/>
    </location>
</feature>
<name>A0A5C6VBM9_9BACI</name>
<reference evidence="9 10" key="1">
    <citation type="journal article" date="2005" name="Int. J. Syst. Evol. Microbiol.">
        <title>Bacillus litoralis sp. nov., isolated from a tidal flat of the Yellow Sea in Korea.</title>
        <authorList>
            <person name="Yoon J.H."/>
            <person name="Oh T.K."/>
        </authorList>
    </citation>
    <scope>NUCLEOTIDE SEQUENCE [LARGE SCALE GENOMIC DNA]</scope>
    <source>
        <strain evidence="9 10">SW-211</strain>
    </source>
</reference>
<dbReference type="GO" id="GO:0006508">
    <property type="term" value="P:proteolysis"/>
    <property type="evidence" value="ECO:0007669"/>
    <property type="project" value="UniProtKB-KW"/>
</dbReference>
<feature type="transmembrane region" description="Helical" evidence="7">
    <location>
        <begin position="97"/>
        <end position="115"/>
    </location>
</feature>
<feature type="domain" description="Peptidase S54 rhomboid" evidence="8">
    <location>
        <begin position="56"/>
        <end position="193"/>
    </location>
</feature>
<protein>
    <submittedName>
        <fullName evidence="9">Rhomboid family intramembrane serine protease</fullName>
    </submittedName>
</protein>
<feature type="transmembrane region" description="Helical" evidence="7">
    <location>
        <begin position="150"/>
        <end position="168"/>
    </location>
</feature>
<evidence type="ECO:0000256" key="6">
    <source>
        <dbReference type="ARBA" id="ARBA00023136"/>
    </source>
</evidence>
<evidence type="ECO:0000256" key="4">
    <source>
        <dbReference type="ARBA" id="ARBA00022801"/>
    </source>
</evidence>
<organism evidence="9 10">
    <name type="scientific">Metabacillus litoralis</name>
    <dbReference type="NCBI Taxonomy" id="152268"/>
    <lineage>
        <taxon>Bacteria</taxon>
        <taxon>Bacillati</taxon>
        <taxon>Bacillota</taxon>
        <taxon>Bacilli</taxon>
        <taxon>Bacillales</taxon>
        <taxon>Bacillaceae</taxon>
        <taxon>Metabacillus</taxon>
    </lineage>
</organism>
<dbReference type="OrthoDB" id="9813074at2"/>
<comment type="subcellular location">
    <subcellularLocation>
        <location evidence="1">Membrane</location>
        <topology evidence="1">Multi-pass membrane protein</topology>
    </subcellularLocation>
</comment>
<evidence type="ECO:0000259" key="8">
    <source>
        <dbReference type="Pfam" id="PF01694"/>
    </source>
</evidence>
<feature type="transmembrane region" description="Helical" evidence="7">
    <location>
        <begin position="12"/>
        <end position="32"/>
    </location>
</feature>
<dbReference type="Proteomes" id="UP000321363">
    <property type="component" value="Unassembled WGS sequence"/>
</dbReference>
<keyword evidence="9" id="KW-0645">Protease</keyword>
<evidence type="ECO:0000256" key="1">
    <source>
        <dbReference type="ARBA" id="ARBA00004141"/>
    </source>
</evidence>
<keyword evidence="10" id="KW-1185">Reference proteome</keyword>
<keyword evidence="5 7" id="KW-1133">Transmembrane helix</keyword>
<feature type="transmembrane region" description="Helical" evidence="7">
    <location>
        <begin position="65"/>
        <end position="85"/>
    </location>
</feature>